<dbReference type="Proteomes" id="UP001642464">
    <property type="component" value="Unassembled WGS sequence"/>
</dbReference>
<gene>
    <name evidence="1" type="ORF">SCF082_LOCUS3547</name>
</gene>
<dbReference type="EMBL" id="CAXAMM010001814">
    <property type="protein sequence ID" value="CAK8993548.1"/>
    <property type="molecule type" value="Genomic_DNA"/>
</dbReference>
<keyword evidence="2" id="KW-1185">Reference proteome</keyword>
<name>A0ABP0HUN3_9DINO</name>
<dbReference type="InterPro" id="IPR011004">
    <property type="entry name" value="Trimer_LpxA-like_sf"/>
</dbReference>
<comment type="caution">
    <text evidence="1">The sequence shown here is derived from an EMBL/GenBank/DDBJ whole genome shotgun (WGS) entry which is preliminary data.</text>
</comment>
<dbReference type="SUPFAM" id="SSF51161">
    <property type="entry name" value="Trimeric LpxA-like enzymes"/>
    <property type="match status" value="1"/>
</dbReference>
<proteinExistence type="predicted"/>
<accession>A0ABP0HUN3</accession>
<sequence>MAETADDWSLALDLEAPPIYYNKADYIQTASGNKVSRNSVLCGSQNITLVGNSVIKPGTVLRGDLQLLKIGKHVIVGENCVLRPSHKKYKGSIAFFPMTIGDHVTVGAGSVVCAASIGSCVNIGENCIISKRCILKDNSLVLPDTILPPDTIVPPLTVFGGNPGVYLGDLPESQLFVQKQHAITEYKRFLPSQKGAGATSPKSTKAKAASP</sequence>
<dbReference type="InterPro" id="IPR047125">
    <property type="entry name" value="DCTN5"/>
</dbReference>
<dbReference type="PANTHER" id="PTHR46126:SF1">
    <property type="entry name" value="DYNACTIN SUBUNIT 5"/>
    <property type="match status" value="1"/>
</dbReference>
<reference evidence="1 2" key="1">
    <citation type="submission" date="2024-02" db="EMBL/GenBank/DDBJ databases">
        <authorList>
            <person name="Chen Y."/>
            <person name="Shah S."/>
            <person name="Dougan E. K."/>
            <person name="Thang M."/>
            <person name="Chan C."/>
        </authorList>
    </citation>
    <scope>NUCLEOTIDE SEQUENCE [LARGE SCALE GENOMIC DNA]</scope>
</reference>
<dbReference type="Gene3D" id="2.160.10.10">
    <property type="entry name" value="Hexapeptide repeat proteins"/>
    <property type="match status" value="1"/>
</dbReference>
<organism evidence="1 2">
    <name type="scientific">Durusdinium trenchii</name>
    <dbReference type="NCBI Taxonomy" id="1381693"/>
    <lineage>
        <taxon>Eukaryota</taxon>
        <taxon>Sar</taxon>
        <taxon>Alveolata</taxon>
        <taxon>Dinophyceae</taxon>
        <taxon>Suessiales</taxon>
        <taxon>Symbiodiniaceae</taxon>
        <taxon>Durusdinium</taxon>
    </lineage>
</organism>
<dbReference type="PANTHER" id="PTHR46126">
    <property type="entry name" value="DYNACTIN SUBUNIT 5"/>
    <property type="match status" value="1"/>
</dbReference>
<dbReference type="Pfam" id="PF21711">
    <property type="entry name" value="DCTN5"/>
    <property type="match status" value="1"/>
</dbReference>
<protein>
    <submittedName>
        <fullName evidence="1">Dynactin subunit 5</fullName>
    </submittedName>
</protein>
<evidence type="ECO:0000313" key="2">
    <source>
        <dbReference type="Proteomes" id="UP001642464"/>
    </source>
</evidence>
<dbReference type="CDD" id="cd03359">
    <property type="entry name" value="LbH_Dynactin_5"/>
    <property type="match status" value="1"/>
</dbReference>
<evidence type="ECO:0000313" key="1">
    <source>
        <dbReference type="EMBL" id="CAK8993548.1"/>
    </source>
</evidence>